<keyword evidence="1" id="KW-0175">Coiled coil</keyword>
<proteinExistence type="predicted"/>
<keyword evidence="2" id="KW-1133">Transmembrane helix</keyword>
<dbReference type="RefSeq" id="WP_199295174.1">
    <property type="nucleotide sequence ID" value="NZ_JAMPKK010000018.1"/>
</dbReference>
<sequence>MKATNSRQPSSITSNILKVVGLILILSSLIDYAVLLIPPATPSNAVPEQVQLGFLQWQQNVTFQLINQGVIPMVGLAFLFAGFWVDSNSGAARKGWEDIVRIGALALAGLLGLAFLLPVPILNINSLRLLNNQAVAQINQRATQVETQIASQSQQVSSLLQDEKKLTELDQAIKSGQVQGEQLARLQSLKDQLQRLKQDPKALNQQVDAAKTQLRGGKQEAQKQAESQFLRSSIKNGLSSLLLAIGYLAIAALGLTGGIGGGRRKAQPR</sequence>
<evidence type="ECO:0000313" key="4">
    <source>
        <dbReference type="Proteomes" id="UP001442494"/>
    </source>
</evidence>
<keyword evidence="2" id="KW-0472">Membrane</keyword>
<feature type="transmembrane region" description="Helical" evidence="2">
    <location>
        <begin position="99"/>
        <end position="121"/>
    </location>
</feature>
<organism evidence="3 4">
    <name type="scientific">Funiculus sociatus GB2-A5</name>
    <dbReference type="NCBI Taxonomy" id="2933946"/>
    <lineage>
        <taxon>Bacteria</taxon>
        <taxon>Bacillati</taxon>
        <taxon>Cyanobacteriota</taxon>
        <taxon>Cyanophyceae</taxon>
        <taxon>Coleofasciculales</taxon>
        <taxon>Coleofasciculaceae</taxon>
        <taxon>Funiculus</taxon>
    </lineage>
</organism>
<evidence type="ECO:0000256" key="2">
    <source>
        <dbReference type="SAM" id="Phobius"/>
    </source>
</evidence>
<accession>A0ABV0JNC0</accession>
<feature type="transmembrane region" description="Helical" evidence="2">
    <location>
        <begin position="65"/>
        <end position="87"/>
    </location>
</feature>
<feature type="coiled-coil region" evidence="1">
    <location>
        <begin position="179"/>
        <end position="206"/>
    </location>
</feature>
<protein>
    <submittedName>
        <fullName evidence="3">HpsJ family protein</fullName>
    </submittedName>
</protein>
<keyword evidence="4" id="KW-1185">Reference proteome</keyword>
<feature type="transmembrane region" description="Helical" evidence="2">
    <location>
        <begin position="16"/>
        <end position="37"/>
    </location>
</feature>
<gene>
    <name evidence="3" type="ORF">NDI37_10425</name>
</gene>
<dbReference type="EMBL" id="JAMPKK010000018">
    <property type="protein sequence ID" value="MEP0864885.1"/>
    <property type="molecule type" value="Genomic_DNA"/>
</dbReference>
<dbReference type="Proteomes" id="UP001442494">
    <property type="component" value="Unassembled WGS sequence"/>
</dbReference>
<evidence type="ECO:0000256" key="1">
    <source>
        <dbReference type="SAM" id="Coils"/>
    </source>
</evidence>
<evidence type="ECO:0000313" key="3">
    <source>
        <dbReference type="EMBL" id="MEP0864885.1"/>
    </source>
</evidence>
<name>A0ABV0JNC0_9CYAN</name>
<keyword evidence="2" id="KW-0812">Transmembrane</keyword>
<reference evidence="3 4" key="1">
    <citation type="submission" date="2022-04" db="EMBL/GenBank/DDBJ databases">
        <title>Positive selection, recombination, and allopatry shape intraspecific diversity of widespread and dominant cyanobacteria.</title>
        <authorList>
            <person name="Wei J."/>
            <person name="Shu W."/>
            <person name="Hu C."/>
        </authorList>
    </citation>
    <scope>NUCLEOTIDE SEQUENCE [LARGE SCALE GENOMIC DNA]</scope>
    <source>
        <strain evidence="3 4">GB2-A5</strain>
    </source>
</reference>
<comment type="caution">
    <text evidence="3">The sequence shown here is derived from an EMBL/GenBank/DDBJ whole genome shotgun (WGS) entry which is preliminary data.</text>
</comment>
<dbReference type="NCBIfam" id="NF038305">
    <property type="entry name" value="HpsJ_fam"/>
    <property type="match status" value="1"/>
</dbReference>
<feature type="transmembrane region" description="Helical" evidence="2">
    <location>
        <begin position="238"/>
        <end position="259"/>
    </location>
</feature>
<dbReference type="InterPro" id="IPR047709">
    <property type="entry name" value="HpsJ-like"/>
</dbReference>